<dbReference type="RefSeq" id="WP_039782347.1">
    <property type="nucleotide sequence ID" value="NZ_JAAXOR010000007.1"/>
</dbReference>
<accession>A0A231GTV1</accession>
<proteinExistence type="predicted"/>
<dbReference type="EMBL" id="NGAF01000052">
    <property type="protein sequence ID" value="OXR39911.1"/>
    <property type="molecule type" value="Genomic_DNA"/>
</dbReference>
<dbReference type="AlphaFoldDB" id="A0A231GTV1"/>
<reference evidence="1 2" key="1">
    <citation type="submission" date="2017-07" db="EMBL/GenBank/DDBJ databases">
        <title>First draft Genome Sequence of Nocardia cerradoensis isolated from human infection.</title>
        <authorList>
            <person name="Carrasco G."/>
        </authorList>
    </citation>
    <scope>NUCLEOTIDE SEQUENCE [LARGE SCALE GENOMIC DNA]</scope>
    <source>
        <strain evidence="1 2">CNM20130759</strain>
    </source>
</reference>
<sequence>MPITITAEILPGKVDTNATAEFNNTNRADQYARILIDTGDYKSGGVWLTDTNGDRHRLDPAPLAGESITPYYAIEISHDGRVEITSSGQTVVRVTPEIAVRFGERLRAAGIAGMTKSYGYPGAQFGRH</sequence>
<keyword evidence="2" id="KW-1185">Reference proteome</keyword>
<evidence type="ECO:0000313" key="1">
    <source>
        <dbReference type="EMBL" id="OXR39911.1"/>
    </source>
</evidence>
<name>A0A231GTV1_9NOCA</name>
<evidence type="ECO:0000313" key="2">
    <source>
        <dbReference type="Proteomes" id="UP000215506"/>
    </source>
</evidence>
<protein>
    <submittedName>
        <fullName evidence="1">Uncharacterized protein</fullName>
    </submittedName>
</protein>
<dbReference type="Proteomes" id="UP000215506">
    <property type="component" value="Unassembled WGS sequence"/>
</dbReference>
<gene>
    <name evidence="1" type="ORF">B7C42_08016</name>
</gene>
<organism evidence="1 2">
    <name type="scientific">Nocardia cerradoensis</name>
    <dbReference type="NCBI Taxonomy" id="85688"/>
    <lineage>
        <taxon>Bacteria</taxon>
        <taxon>Bacillati</taxon>
        <taxon>Actinomycetota</taxon>
        <taxon>Actinomycetes</taxon>
        <taxon>Mycobacteriales</taxon>
        <taxon>Nocardiaceae</taxon>
        <taxon>Nocardia</taxon>
    </lineage>
</organism>
<comment type="caution">
    <text evidence="1">The sequence shown here is derived from an EMBL/GenBank/DDBJ whole genome shotgun (WGS) entry which is preliminary data.</text>
</comment>